<feature type="signal peptide" evidence="4">
    <location>
        <begin position="1"/>
        <end position="28"/>
    </location>
</feature>
<keyword evidence="1 4" id="KW-0732">Signal</keyword>
<dbReference type="Pfam" id="PF07676">
    <property type="entry name" value="PD40"/>
    <property type="match status" value="3"/>
</dbReference>
<reference evidence="6 7" key="1">
    <citation type="submission" date="2024-02" db="EMBL/GenBank/DDBJ databases">
        <title>Distribution and functional of Brevundimonas-related endobacteria within Verticillium dahliae.</title>
        <authorList>
            <person name="Zeng H."/>
        </authorList>
    </citation>
    <scope>NUCLEOTIDE SEQUENCE [LARGE SCALE GENOMIC DNA]</scope>
    <source>
        <strain evidence="6 7">TRM 44200</strain>
    </source>
</reference>
<dbReference type="InterPro" id="IPR001375">
    <property type="entry name" value="Peptidase_S9_cat"/>
</dbReference>
<keyword evidence="3" id="KW-0720">Serine protease</keyword>
<dbReference type="InterPro" id="IPR029058">
    <property type="entry name" value="AB_hydrolase_fold"/>
</dbReference>
<dbReference type="Gene3D" id="3.40.50.1820">
    <property type="entry name" value="alpha/beta hydrolase"/>
    <property type="match status" value="1"/>
</dbReference>
<evidence type="ECO:0000313" key="6">
    <source>
        <dbReference type="EMBL" id="WWT54881.1"/>
    </source>
</evidence>
<dbReference type="GO" id="GO:0016787">
    <property type="term" value="F:hydrolase activity"/>
    <property type="evidence" value="ECO:0007669"/>
    <property type="project" value="UniProtKB-KW"/>
</dbReference>
<evidence type="ECO:0000256" key="2">
    <source>
        <dbReference type="ARBA" id="ARBA00022801"/>
    </source>
</evidence>
<dbReference type="RefSeq" id="WP_338577282.1">
    <property type="nucleotide sequence ID" value="NZ_CP146369.1"/>
</dbReference>
<dbReference type="InterPro" id="IPR011659">
    <property type="entry name" value="WD40"/>
</dbReference>
<keyword evidence="7" id="KW-1185">Reference proteome</keyword>
<gene>
    <name evidence="6" type="ORF">V8J38_00135</name>
</gene>
<dbReference type="EMBL" id="CP146369">
    <property type="protein sequence ID" value="WWT54881.1"/>
    <property type="molecule type" value="Genomic_DNA"/>
</dbReference>
<dbReference type="SUPFAM" id="SSF53474">
    <property type="entry name" value="alpha/beta-Hydrolases"/>
    <property type="match status" value="1"/>
</dbReference>
<evidence type="ECO:0000259" key="5">
    <source>
        <dbReference type="Pfam" id="PF00326"/>
    </source>
</evidence>
<feature type="chain" id="PRO_5045309366" evidence="4">
    <location>
        <begin position="29"/>
        <end position="704"/>
    </location>
</feature>
<dbReference type="Proteomes" id="UP001363460">
    <property type="component" value="Chromosome"/>
</dbReference>
<dbReference type="Pfam" id="PF00326">
    <property type="entry name" value="Peptidase_S9"/>
    <property type="match status" value="1"/>
</dbReference>
<dbReference type="Gene3D" id="2.120.10.30">
    <property type="entry name" value="TolB, C-terminal domain"/>
    <property type="match status" value="2"/>
</dbReference>
<dbReference type="PANTHER" id="PTHR42776:SF13">
    <property type="entry name" value="DIPEPTIDYL-PEPTIDASE 5"/>
    <property type="match status" value="1"/>
</dbReference>
<feature type="domain" description="Peptidase S9 prolyl oligopeptidase catalytic" evidence="5">
    <location>
        <begin position="489"/>
        <end position="697"/>
    </location>
</feature>
<keyword evidence="2 6" id="KW-0378">Hydrolase</keyword>
<evidence type="ECO:0000256" key="1">
    <source>
        <dbReference type="ARBA" id="ARBA00022729"/>
    </source>
</evidence>
<evidence type="ECO:0000256" key="3">
    <source>
        <dbReference type="ARBA" id="ARBA00022825"/>
    </source>
</evidence>
<evidence type="ECO:0000313" key="7">
    <source>
        <dbReference type="Proteomes" id="UP001363460"/>
    </source>
</evidence>
<dbReference type="EC" id="3.4.-.-" evidence="6"/>
<sequence>MTRSHWMTAAAVQMLLLAGGLAATPTLAQETPVAAATSAQAQAPASDRLGLKDLATMERVGDPRVSPDGRRVIYAVTTTDWAGNKNQTGLWMADVDGATAPRRLPISDGGVSSARWAPDGQSIYFLSSRGGSNQVWRADREGLAAAQATTLPVSVSGFRFTPDGKALVLGVSVYTDCETLDCTRDRLAERAKSTQQVYDRMPLRVFDRWADGRQSHLFLQPLNGSGFAEGAPRDLTAGLDADVGVGEGGLTLARDGRTLIYSTRMQGDRAPFTNNSDLYRLSLDGGPAVNLTPDHSGPDGAPALSPDGRRLAWLAAPRENVGGDQPVVMVADANGANARALTNWDRGPGGLTWRSDGRALYVTAADEGQNRLFEIDARTGAVKALTDIGSVGDFDEVGGVLAYAHESFTAPTQIFIARNGQTARQATQHNAELLARIDLPRPEEIRFPGWNDETAHGWVFKPAGFVEGRQYPAVYLIHGGPKSPWTESWSYRWNPQVYTAAGYAVVMVNFHGSPGYGQAFTDAINDHWGDRPLEDLQKGWQAALAANPWIDGQRACALGASYGGYMVNMIAGKWNEPWRCLVNHAGVFDVPQLMNAMDISTFIHEFGGATWDRKAVYDAHNPETYAGDWKKPMLVLHGSKDFRVPMEQGLATFSALQRLNIPSRFVHVPDENHWVLKPQTWVEWQQEILDWTADWTKEGQQTAP</sequence>
<name>A0ABZ2ID06_9CAUL</name>
<protein>
    <submittedName>
        <fullName evidence="6">S9 family peptidase</fullName>
        <ecNumber evidence="6">3.4.-.-</ecNumber>
    </submittedName>
</protein>
<dbReference type="InterPro" id="IPR011042">
    <property type="entry name" value="6-blade_b-propeller_TolB-like"/>
</dbReference>
<dbReference type="PANTHER" id="PTHR42776">
    <property type="entry name" value="SERINE PEPTIDASE S9 FAMILY MEMBER"/>
    <property type="match status" value="1"/>
</dbReference>
<proteinExistence type="predicted"/>
<organism evidence="6 7">
    <name type="scientific">Brevundimonas olei</name>
    <dbReference type="NCBI Taxonomy" id="657642"/>
    <lineage>
        <taxon>Bacteria</taxon>
        <taxon>Pseudomonadati</taxon>
        <taxon>Pseudomonadota</taxon>
        <taxon>Alphaproteobacteria</taxon>
        <taxon>Caulobacterales</taxon>
        <taxon>Caulobacteraceae</taxon>
        <taxon>Brevundimonas</taxon>
    </lineage>
</organism>
<accession>A0ABZ2ID06</accession>
<evidence type="ECO:0000256" key="4">
    <source>
        <dbReference type="SAM" id="SignalP"/>
    </source>
</evidence>
<keyword evidence="3" id="KW-0645">Protease</keyword>
<dbReference type="SUPFAM" id="SSF82171">
    <property type="entry name" value="DPP6 N-terminal domain-like"/>
    <property type="match status" value="1"/>
</dbReference>